<keyword evidence="7" id="KW-1133">Transmembrane helix</keyword>
<dbReference type="EC" id="2.4.-.-" evidence="12"/>
<evidence type="ECO:0000256" key="3">
    <source>
        <dbReference type="ARBA" id="ARBA00022676"/>
    </source>
</evidence>
<keyword evidence="9" id="KW-0472">Membrane</keyword>
<evidence type="ECO:0000256" key="5">
    <source>
        <dbReference type="ARBA" id="ARBA00022692"/>
    </source>
</evidence>
<comment type="similarity">
    <text evidence="2 12">Belongs to the glycosyltransferase 43 family.</text>
</comment>
<evidence type="ECO:0000313" key="13">
    <source>
        <dbReference type="EMBL" id="JAD95046.1"/>
    </source>
</evidence>
<reference evidence="13" key="2">
    <citation type="journal article" date="2015" name="Data Brief">
        <title>Shoot transcriptome of the giant reed, Arundo donax.</title>
        <authorList>
            <person name="Barrero R.A."/>
            <person name="Guerrero F.D."/>
            <person name="Moolhuijzen P."/>
            <person name="Goolsby J.A."/>
            <person name="Tidwell J."/>
            <person name="Bellgard S.E."/>
            <person name="Bellgard M.I."/>
        </authorList>
    </citation>
    <scope>NUCLEOTIDE SEQUENCE</scope>
    <source>
        <tissue evidence="13">Shoot tissue taken approximately 20 cm above the soil surface</tissue>
    </source>
</reference>
<dbReference type="Pfam" id="PF03360">
    <property type="entry name" value="Glyco_transf_43"/>
    <property type="match status" value="1"/>
</dbReference>
<keyword evidence="5" id="KW-0812">Transmembrane</keyword>
<dbReference type="PANTHER" id="PTHR10896:SF25">
    <property type="entry name" value="GLUCURONOSYLTRANSFERASE OS03G0287800-RELATED"/>
    <property type="match status" value="1"/>
</dbReference>
<dbReference type="GO" id="GO:0000139">
    <property type="term" value="C:Golgi membrane"/>
    <property type="evidence" value="ECO:0007669"/>
    <property type="project" value="UniProtKB-SubCell"/>
</dbReference>
<evidence type="ECO:0000256" key="1">
    <source>
        <dbReference type="ARBA" id="ARBA00004323"/>
    </source>
</evidence>
<dbReference type="SUPFAM" id="SSF53448">
    <property type="entry name" value="Nucleotide-diphospho-sugar transferases"/>
    <property type="match status" value="1"/>
</dbReference>
<dbReference type="GO" id="GO:0010417">
    <property type="term" value="P:glucuronoxylan biosynthetic process"/>
    <property type="evidence" value="ECO:0007669"/>
    <property type="project" value="TreeGrafter"/>
</dbReference>
<protein>
    <recommendedName>
        <fullName evidence="12">Glycosyltransferases</fullName>
        <ecNumber evidence="12">2.4.-.-</ecNumber>
    </recommendedName>
</protein>
<dbReference type="FunFam" id="3.90.550.10:FF:000084">
    <property type="entry name" value="Glycosyltransferases"/>
    <property type="match status" value="1"/>
</dbReference>
<keyword evidence="8 12" id="KW-0333">Golgi apparatus</keyword>
<accession>A0A0A9E4R1</accession>
<sequence length="280" mass="30528">MNRSLLAHDVAGGGAAGLGDVASPRPLLVVVTTTESTMAVAGERAAALTRMAHTLRLVAPPLLWVVVEAAPDVPSSARLLRTTGLMYRHLTYKDNFTAADAAAGKERHHQRNVALGHIEHHRLAGVVLFAGLGDVFDLRFFDQLRQISAFGAWPLATMSRDERKVVVRGPACSSSAVTGWFSRDFTNGTAAAATARPREVDVHGFAFNSSLLWDPERWGRYPTSEPDKSQDSMKFVQQVVLEDFSKVKGIPSDCSEVMVWHVDTTIPSSSSQPSPRNKRR</sequence>
<proteinExistence type="inferred from homology"/>
<reference evidence="13" key="1">
    <citation type="submission" date="2014-09" db="EMBL/GenBank/DDBJ databases">
        <authorList>
            <person name="Magalhaes I.L.F."/>
            <person name="Oliveira U."/>
            <person name="Santos F.R."/>
            <person name="Vidigal T.H.D.A."/>
            <person name="Brescovit A.D."/>
            <person name="Santos A.J."/>
        </authorList>
    </citation>
    <scope>NUCLEOTIDE SEQUENCE</scope>
    <source>
        <tissue evidence="13">Shoot tissue taken approximately 20 cm above the soil surface</tissue>
    </source>
</reference>
<dbReference type="AlphaFoldDB" id="A0A0A9E4R1"/>
<evidence type="ECO:0000256" key="10">
    <source>
        <dbReference type="ARBA" id="ARBA00023180"/>
    </source>
</evidence>
<name>A0A0A9E4R1_ARUDO</name>
<comment type="function">
    <text evidence="12">Involved in the synthesis of glucuronoxylan hemicellulose in secondary cell walls.</text>
</comment>
<comment type="subcellular location">
    <subcellularLocation>
        <location evidence="1 12">Golgi apparatus membrane</location>
        <topology evidence="1 12">Single-pass type II membrane protein</topology>
    </subcellularLocation>
</comment>
<dbReference type="Gene3D" id="3.90.550.10">
    <property type="entry name" value="Spore Coat Polysaccharide Biosynthesis Protein SpsA, Chain A"/>
    <property type="match status" value="1"/>
</dbReference>
<dbReference type="InterPro" id="IPR005027">
    <property type="entry name" value="Glyco_trans_43"/>
</dbReference>
<evidence type="ECO:0000256" key="12">
    <source>
        <dbReference type="RuleBase" id="RU363127"/>
    </source>
</evidence>
<keyword evidence="3" id="KW-0328">Glycosyltransferase</keyword>
<dbReference type="GO" id="GO:0042285">
    <property type="term" value="F:xylosyltransferase activity"/>
    <property type="evidence" value="ECO:0007669"/>
    <property type="project" value="TreeGrafter"/>
</dbReference>
<evidence type="ECO:0000256" key="11">
    <source>
        <dbReference type="ARBA" id="ARBA00023316"/>
    </source>
</evidence>
<evidence type="ECO:0000256" key="9">
    <source>
        <dbReference type="ARBA" id="ARBA00023136"/>
    </source>
</evidence>
<evidence type="ECO:0000256" key="2">
    <source>
        <dbReference type="ARBA" id="ARBA00007706"/>
    </source>
</evidence>
<dbReference type="GO" id="GO:0071555">
    <property type="term" value="P:cell wall organization"/>
    <property type="evidence" value="ECO:0007669"/>
    <property type="project" value="UniProtKB-KW"/>
</dbReference>
<dbReference type="GO" id="GO:0009834">
    <property type="term" value="P:plant-type secondary cell wall biogenesis"/>
    <property type="evidence" value="ECO:0007669"/>
    <property type="project" value="TreeGrafter"/>
</dbReference>
<dbReference type="InterPro" id="IPR029044">
    <property type="entry name" value="Nucleotide-diphossugar_trans"/>
</dbReference>
<dbReference type="EMBL" id="GBRH01202849">
    <property type="protein sequence ID" value="JAD95046.1"/>
    <property type="molecule type" value="Transcribed_RNA"/>
</dbReference>
<evidence type="ECO:0000256" key="4">
    <source>
        <dbReference type="ARBA" id="ARBA00022679"/>
    </source>
</evidence>
<evidence type="ECO:0000256" key="8">
    <source>
        <dbReference type="ARBA" id="ARBA00023034"/>
    </source>
</evidence>
<keyword evidence="10" id="KW-0325">Glycoprotein</keyword>
<organism evidence="13">
    <name type="scientific">Arundo donax</name>
    <name type="common">Giant reed</name>
    <name type="synonym">Donax arundinaceus</name>
    <dbReference type="NCBI Taxonomy" id="35708"/>
    <lineage>
        <taxon>Eukaryota</taxon>
        <taxon>Viridiplantae</taxon>
        <taxon>Streptophyta</taxon>
        <taxon>Embryophyta</taxon>
        <taxon>Tracheophyta</taxon>
        <taxon>Spermatophyta</taxon>
        <taxon>Magnoliopsida</taxon>
        <taxon>Liliopsida</taxon>
        <taxon>Poales</taxon>
        <taxon>Poaceae</taxon>
        <taxon>PACMAD clade</taxon>
        <taxon>Arundinoideae</taxon>
        <taxon>Arundineae</taxon>
        <taxon>Arundo</taxon>
    </lineage>
</organism>
<dbReference type="GO" id="GO:0015018">
    <property type="term" value="F:galactosylgalactosylxylosylprotein 3-beta-glucuronosyltransferase activity"/>
    <property type="evidence" value="ECO:0007669"/>
    <property type="project" value="InterPro"/>
</dbReference>
<keyword evidence="6 12" id="KW-0735">Signal-anchor</keyword>
<keyword evidence="4 12" id="KW-0808">Transferase</keyword>
<evidence type="ECO:0000256" key="6">
    <source>
        <dbReference type="ARBA" id="ARBA00022968"/>
    </source>
</evidence>
<evidence type="ECO:0000256" key="7">
    <source>
        <dbReference type="ARBA" id="ARBA00022989"/>
    </source>
</evidence>
<dbReference type="PANTHER" id="PTHR10896">
    <property type="entry name" value="GALACTOSYLGALACTOSYLXYLOSYLPROTEIN 3-BETA-GLUCURONOSYLTRANSFERASE BETA-1,3-GLUCURONYLTRANSFERASE"/>
    <property type="match status" value="1"/>
</dbReference>
<keyword evidence="11 12" id="KW-0961">Cell wall biogenesis/degradation</keyword>